<dbReference type="AlphaFoldDB" id="A0A0F7KTS6"/>
<sequence>MSRAAGPFPMRAVLGLIVGGGAVFLLLLYAMAQGWDGGRDDNGGAHAAANGLNGFSALAGLLERRGHEVSLSRSRARLEDDSLLVITPQHSSDAEDLEELIEGRRYIGPTLVILPKWLAGPVPREADTDTGPGWVQLAGAMPPSWAKDFGPLGQEPAIEQFASWRGLGLEGTLPVPGKAQAINSSAIAPLVENELRRTFAGYWDNGGYYPILSELAGERPLSDEEVAELDQDAWPVVIVVEPDLMNNYGLSDPARAELAVRLVEATLEDYDLPIVFDLTIAGLGRAENLLTLAFTPPFLAATLCLILATLLIGWRGFRRFGPPIAEAPAQARGKRQLARNGAALVERARRLHLLGPPYAAMIGRRIARDLGIRATDPLAREQAIENMLQRRGMADTNYVAQAEALRRARKPGELLRAAAALRTIERTLEQ</sequence>
<dbReference type="Pfam" id="PF14258">
    <property type="entry name" value="DUF4350"/>
    <property type="match status" value="1"/>
</dbReference>
<dbReference type="KEGG" id="aay:WYH_01611"/>
<dbReference type="EMBL" id="CP011452">
    <property type="protein sequence ID" value="AKH42647.1"/>
    <property type="molecule type" value="Genomic_DNA"/>
</dbReference>
<dbReference type="RefSeq" id="WP_046903410.1">
    <property type="nucleotide sequence ID" value="NZ_CP011452.2"/>
</dbReference>
<dbReference type="Proteomes" id="UP000034392">
    <property type="component" value="Chromosome"/>
</dbReference>
<accession>A0A0F7KTS6</accession>
<gene>
    <name evidence="1" type="ORF">WYH_01611</name>
</gene>
<organism evidence="1 2">
    <name type="scientific">Croceibacterium atlanticum</name>
    <dbReference type="NCBI Taxonomy" id="1267766"/>
    <lineage>
        <taxon>Bacteria</taxon>
        <taxon>Pseudomonadati</taxon>
        <taxon>Pseudomonadota</taxon>
        <taxon>Alphaproteobacteria</taxon>
        <taxon>Sphingomonadales</taxon>
        <taxon>Erythrobacteraceae</taxon>
        <taxon>Croceibacterium</taxon>
    </lineage>
</organism>
<keyword evidence="2" id="KW-1185">Reference proteome</keyword>
<dbReference type="STRING" id="1267766.WYH_01611"/>
<protein>
    <submittedName>
        <fullName evidence="1">Uncharacterized protein</fullName>
    </submittedName>
</protein>
<evidence type="ECO:0000313" key="2">
    <source>
        <dbReference type="Proteomes" id="UP000034392"/>
    </source>
</evidence>
<dbReference type="InterPro" id="IPR025646">
    <property type="entry name" value="DUF4350"/>
</dbReference>
<dbReference type="OrthoDB" id="7198805at2"/>
<proteinExistence type="predicted"/>
<reference evidence="1" key="1">
    <citation type="submission" date="2015-05" db="EMBL/GenBank/DDBJ databases">
        <title>The complete genome of Altererythrobacter atlanticus strain 26DY36.</title>
        <authorList>
            <person name="Wu Y.-H."/>
            <person name="Cheng H."/>
            <person name="Wu X.-W."/>
        </authorList>
    </citation>
    <scope>NUCLEOTIDE SEQUENCE [LARGE SCALE GENOMIC DNA]</scope>
    <source>
        <strain evidence="1">26DY36</strain>
    </source>
</reference>
<dbReference type="PATRIC" id="fig|1267766.3.peg.1619"/>
<evidence type="ECO:0000313" key="1">
    <source>
        <dbReference type="EMBL" id="AKH42647.1"/>
    </source>
</evidence>
<name>A0A0F7KTS6_9SPHN</name>